<evidence type="ECO:0000256" key="1">
    <source>
        <dbReference type="SAM" id="MobiDB-lite"/>
    </source>
</evidence>
<sequence>MLTLPSHKELKTAIEWIIHSPNLLVLDATWNFPNDFSDGIVSEVLDSELEQISEWLATSKVRLGRLFERLVLAAFEAHSEYEVLERSIDIFEGKRQLTELDFIIRKPDGGILHLEVSVKFYLYISVNGMYQISGSDGKDVIDERLMKFDRQLREGMKYTQEHYPNDRVESRILSKGRLFEERGGKHCEDPLIHPDSERGEWTFDTPDGDEHPFKGRWNWISWPPEPSSETIVRLEGELHAWKEGPKHIIFRRNA</sequence>
<reference evidence="2 3" key="1">
    <citation type="submission" date="2019-10" db="EMBL/GenBank/DDBJ databases">
        <title>Genome sequence of Phaeocystidibacter marisrubri JCM30614 (type strain).</title>
        <authorList>
            <person name="Bowman J.P."/>
        </authorList>
    </citation>
    <scope>NUCLEOTIDE SEQUENCE [LARGE SCALE GENOMIC DNA]</scope>
    <source>
        <strain evidence="2 3">JCM 30614</strain>
    </source>
</reference>
<dbReference type="RefSeq" id="WP_151693573.1">
    <property type="nucleotide sequence ID" value="NZ_BMGX01000001.1"/>
</dbReference>
<dbReference type="Pfam" id="PF08907">
    <property type="entry name" value="DUF1853"/>
    <property type="match status" value="1"/>
</dbReference>
<gene>
    <name evidence="2" type="ORF">F8C82_10680</name>
</gene>
<name>A0A6L3ZE86_9FLAO</name>
<evidence type="ECO:0000313" key="2">
    <source>
        <dbReference type="EMBL" id="KAB2816145.1"/>
    </source>
</evidence>
<dbReference type="InterPro" id="IPR015003">
    <property type="entry name" value="DUF1853"/>
</dbReference>
<organism evidence="2 3">
    <name type="scientific">Phaeocystidibacter marisrubri</name>
    <dbReference type="NCBI Taxonomy" id="1577780"/>
    <lineage>
        <taxon>Bacteria</taxon>
        <taxon>Pseudomonadati</taxon>
        <taxon>Bacteroidota</taxon>
        <taxon>Flavobacteriia</taxon>
        <taxon>Flavobacteriales</taxon>
        <taxon>Phaeocystidibacteraceae</taxon>
        <taxon>Phaeocystidibacter</taxon>
    </lineage>
</organism>
<feature type="compositionally biased region" description="Basic and acidic residues" evidence="1">
    <location>
        <begin position="186"/>
        <end position="201"/>
    </location>
</feature>
<protein>
    <submittedName>
        <fullName evidence="2">DUF1853 family protein</fullName>
    </submittedName>
</protein>
<keyword evidence="3" id="KW-1185">Reference proteome</keyword>
<proteinExistence type="predicted"/>
<dbReference type="OrthoDB" id="1466769at2"/>
<comment type="caution">
    <text evidence="2">The sequence shown here is derived from an EMBL/GenBank/DDBJ whole genome shotgun (WGS) entry which is preliminary data.</text>
</comment>
<dbReference type="AlphaFoldDB" id="A0A6L3ZE86"/>
<accession>A0A6L3ZE86</accession>
<dbReference type="EMBL" id="WBVQ01000002">
    <property type="protein sequence ID" value="KAB2816145.1"/>
    <property type="molecule type" value="Genomic_DNA"/>
</dbReference>
<feature type="region of interest" description="Disordered" evidence="1">
    <location>
        <begin position="186"/>
        <end position="209"/>
    </location>
</feature>
<dbReference type="Proteomes" id="UP000484164">
    <property type="component" value="Unassembled WGS sequence"/>
</dbReference>
<evidence type="ECO:0000313" key="3">
    <source>
        <dbReference type="Proteomes" id="UP000484164"/>
    </source>
</evidence>